<name>A0A430HX55_9CORY</name>
<dbReference type="GO" id="GO:0003676">
    <property type="term" value="F:nucleic acid binding"/>
    <property type="evidence" value="ECO:0007669"/>
    <property type="project" value="InterPro"/>
</dbReference>
<organism evidence="3 4">
    <name type="scientific">Corynebacterium hylobatis</name>
    <dbReference type="NCBI Taxonomy" id="1859290"/>
    <lineage>
        <taxon>Bacteria</taxon>
        <taxon>Bacillati</taxon>
        <taxon>Actinomycetota</taxon>
        <taxon>Actinomycetes</taxon>
        <taxon>Mycobacteriales</taxon>
        <taxon>Corynebacteriaceae</taxon>
        <taxon>Corynebacterium</taxon>
    </lineage>
</organism>
<gene>
    <name evidence="3" type="ORF">EAH68_09590</name>
</gene>
<dbReference type="OrthoDB" id="4413566at2"/>
<dbReference type="GO" id="GO:0008270">
    <property type="term" value="F:zinc ion binding"/>
    <property type="evidence" value="ECO:0007669"/>
    <property type="project" value="InterPro"/>
</dbReference>
<keyword evidence="4" id="KW-1185">Reference proteome</keyword>
<evidence type="ECO:0000256" key="1">
    <source>
        <dbReference type="SAM" id="MobiDB-lite"/>
    </source>
</evidence>
<feature type="compositionally biased region" description="Basic and acidic residues" evidence="1">
    <location>
        <begin position="389"/>
        <end position="408"/>
    </location>
</feature>
<dbReference type="RefSeq" id="WP_126121112.1">
    <property type="nucleotide sequence ID" value="NZ_RXHJ01000011.1"/>
</dbReference>
<dbReference type="CDD" id="cd00085">
    <property type="entry name" value="HNHc"/>
    <property type="match status" value="1"/>
</dbReference>
<comment type="caution">
    <text evidence="3">The sequence shown here is derived from an EMBL/GenBank/DDBJ whole genome shotgun (WGS) entry which is preliminary data.</text>
</comment>
<dbReference type="Proteomes" id="UP000274907">
    <property type="component" value="Unassembled WGS sequence"/>
</dbReference>
<evidence type="ECO:0000259" key="2">
    <source>
        <dbReference type="SMART" id="SM00507"/>
    </source>
</evidence>
<sequence>MKTLESQLERELEELLRPKNYYSCCSPHDPTAVRATRIRREDHQIWQSEAPEELEDVDLVLARLRASTGHGERFIQSALYAHMRLHELPRLKALQERMFHLDLSRLKAIDAVLCKLDADNLEQMAVVDKEITDFLTPTRPNQALPTAHAIREKLNGIITTLDDSVSADDTPEEKPSHFAVHIDGDRGFIEVMTDAVTAHEVNERVRRHATTNDISLAEAFNQLVRGEATTNITLNIYRAKDVPGAPSWISGIGWTNAQKLTRAATVVRDMDELYGKVSGAYATPADIRAVVIGWDGVCSYPGCSRPGIHTQMDHRVDWAEGGPTTAANLVPLCQRHHNIKTDGRVHYIIDPHTREKYWLFEDGRWIVEEPAGPLAPKQRNWVQTVGQRTENRRERIREESRARREQEKANAPPSPDD</sequence>
<accession>A0A430HX55</accession>
<dbReference type="AlphaFoldDB" id="A0A430HX55"/>
<feature type="region of interest" description="Disordered" evidence="1">
    <location>
        <begin position="377"/>
        <end position="417"/>
    </location>
</feature>
<evidence type="ECO:0000313" key="4">
    <source>
        <dbReference type="Proteomes" id="UP000274907"/>
    </source>
</evidence>
<dbReference type="EMBL" id="RXHJ01000011">
    <property type="protein sequence ID" value="RSZ62383.1"/>
    <property type="molecule type" value="Genomic_DNA"/>
</dbReference>
<feature type="domain" description="HNH nuclease" evidence="2">
    <location>
        <begin position="286"/>
        <end position="338"/>
    </location>
</feature>
<dbReference type="InterPro" id="IPR002711">
    <property type="entry name" value="HNH"/>
</dbReference>
<proteinExistence type="predicted"/>
<reference evidence="3 4" key="1">
    <citation type="submission" date="2018-12" db="EMBL/GenBank/DDBJ databases">
        <title>YIM 101343 draft genome.</title>
        <authorList>
            <person name="Chen X."/>
        </authorList>
    </citation>
    <scope>NUCLEOTIDE SEQUENCE [LARGE SCALE GENOMIC DNA]</scope>
    <source>
        <strain evidence="3 4">YIM 101343</strain>
    </source>
</reference>
<keyword evidence="3" id="KW-0255">Endonuclease</keyword>
<keyword evidence="3" id="KW-0540">Nuclease</keyword>
<keyword evidence="3" id="KW-0378">Hydrolase</keyword>
<dbReference type="SMART" id="SM00507">
    <property type="entry name" value="HNHc"/>
    <property type="match status" value="1"/>
</dbReference>
<protein>
    <submittedName>
        <fullName evidence="3">HNH endonuclease</fullName>
    </submittedName>
</protein>
<dbReference type="InterPro" id="IPR003615">
    <property type="entry name" value="HNH_nuc"/>
</dbReference>
<dbReference type="Gene3D" id="1.10.30.50">
    <property type="match status" value="1"/>
</dbReference>
<dbReference type="Pfam" id="PF01844">
    <property type="entry name" value="HNH"/>
    <property type="match status" value="1"/>
</dbReference>
<dbReference type="GO" id="GO:0004519">
    <property type="term" value="F:endonuclease activity"/>
    <property type="evidence" value="ECO:0007669"/>
    <property type="project" value="UniProtKB-KW"/>
</dbReference>
<evidence type="ECO:0000313" key="3">
    <source>
        <dbReference type="EMBL" id="RSZ62383.1"/>
    </source>
</evidence>